<feature type="compositionally biased region" description="Polar residues" evidence="17">
    <location>
        <begin position="182"/>
        <end position="205"/>
    </location>
</feature>
<evidence type="ECO:0000256" key="10">
    <source>
        <dbReference type="ARBA" id="ARBA00023004"/>
    </source>
</evidence>
<evidence type="ECO:0000256" key="12">
    <source>
        <dbReference type="ARBA" id="ARBA00031778"/>
    </source>
</evidence>
<dbReference type="STRING" id="348802.A0A0D2EEX9"/>
<evidence type="ECO:0000256" key="8">
    <source>
        <dbReference type="ARBA" id="ARBA00022964"/>
    </source>
</evidence>
<proteinExistence type="inferred from homology"/>
<evidence type="ECO:0000313" key="20">
    <source>
        <dbReference type="EMBL" id="KIW53230.1"/>
    </source>
</evidence>
<keyword evidence="10" id="KW-0408">Iron</keyword>
<comment type="pathway">
    <text evidence="3">Amine and polyamine biosynthesis; carnitine biosynthesis.</text>
</comment>
<feature type="region of interest" description="Disordered" evidence="17">
    <location>
        <begin position="36"/>
        <end position="84"/>
    </location>
</feature>
<dbReference type="InterPro" id="IPR010376">
    <property type="entry name" value="GBBH-like_N"/>
</dbReference>
<organism evidence="20 21">
    <name type="scientific">Exophiala xenobiotica</name>
    <dbReference type="NCBI Taxonomy" id="348802"/>
    <lineage>
        <taxon>Eukaryota</taxon>
        <taxon>Fungi</taxon>
        <taxon>Dikarya</taxon>
        <taxon>Ascomycota</taxon>
        <taxon>Pezizomycotina</taxon>
        <taxon>Eurotiomycetes</taxon>
        <taxon>Chaetothyriomycetidae</taxon>
        <taxon>Chaetothyriales</taxon>
        <taxon>Herpotrichiellaceae</taxon>
        <taxon>Exophiala</taxon>
    </lineage>
</organism>
<dbReference type="FunFam" id="3.60.130.10:FF:000001">
    <property type="entry name" value="Trimethyllysine dioxygenase, mitochondrial"/>
    <property type="match status" value="1"/>
</dbReference>
<name>A0A0D2EEX9_9EURO</name>
<dbReference type="Pfam" id="PF06155">
    <property type="entry name" value="GBBH-like_N"/>
    <property type="match status" value="1"/>
</dbReference>
<dbReference type="UniPathway" id="UPA00118"/>
<dbReference type="AlphaFoldDB" id="A0A0D2EEX9"/>
<evidence type="ECO:0000256" key="1">
    <source>
        <dbReference type="ARBA" id="ARBA00001954"/>
    </source>
</evidence>
<evidence type="ECO:0000256" key="17">
    <source>
        <dbReference type="SAM" id="MobiDB-lite"/>
    </source>
</evidence>
<dbReference type="InterPro" id="IPR038492">
    <property type="entry name" value="GBBH-like_N_sf"/>
</dbReference>
<gene>
    <name evidence="20" type="ORF">PV05_08819</name>
</gene>
<sequence>MKLRTSTTPLRVPHKARSRCDVQGFRYFASQAQTPLQRSSRDLTARRSTSVQPYAPRGIHPSWRRSPLSPSQSQSRHLSSAMSSTPRALVNDMANQEVLIDFNGTAMRYPSFWLRDHCPCAECQHPSTHQRQLDTFTIDPEIKVSNIETTPDGLQITWPAPAQHTSLYSWSWLETHPPFTQFKPSSNTTSRGNTPSRRWTATTPSDPVPRVPYEAIMSTSSDETTTGSGAGLKSFLSAIHTSGLCFIPSTPSDPSATQSLIERISHIRATHYGGFWDFTSEVNPIDTAYTNDPLPPHTDTTYFTDPAGLQLFHLLSHTSLANPTEPGQGGESTFVDGFAAASYLYTHHPQHYRSLATYPVTSAALGAPEGSFFNTASSLQGYPVLNHSSPNPSITSPSPSTLVQIRWNNLDRMAPSTPSFPNHTALKNWYAAAREWARILESPEFLITVKLQPGEPVIFDNWRVLHGRLGFEGKRRVCGAYVGMDDFRARCRSLGIEA</sequence>
<comment type="cofactor">
    <cofactor evidence="2">
        <name>L-ascorbate</name>
        <dbReference type="ChEBI" id="CHEBI:38290"/>
    </cofactor>
</comment>
<evidence type="ECO:0000313" key="21">
    <source>
        <dbReference type="Proteomes" id="UP000054342"/>
    </source>
</evidence>
<evidence type="ECO:0000256" key="13">
    <source>
        <dbReference type="ARBA" id="ARBA00032283"/>
    </source>
</evidence>
<dbReference type="Pfam" id="PF02668">
    <property type="entry name" value="TauD"/>
    <property type="match status" value="1"/>
</dbReference>
<keyword evidence="9" id="KW-0560">Oxidoreductase</keyword>
<dbReference type="Gene3D" id="3.60.130.10">
    <property type="entry name" value="Clavaminate synthase-like"/>
    <property type="match status" value="1"/>
</dbReference>
<dbReference type="InterPro" id="IPR003819">
    <property type="entry name" value="TauD/TfdA-like"/>
</dbReference>
<comment type="cofactor">
    <cofactor evidence="1">
        <name>Fe(2+)</name>
        <dbReference type="ChEBI" id="CHEBI:29033"/>
    </cofactor>
</comment>
<comment type="catalytic activity">
    <reaction evidence="15">
        <text>N(6),N(6),N(6)-trimethyl-L-lysine + 2-oxoglutarate + O2 = (3S)-3-hydroxy-N(6),N(6),N(6)-trimethyl-L-lysine + succinate + CO2</text>
        <dbReference type="Rhea" id="RHEA:14181"/>
        <dbReference type="ChEBI" id="CHEBI:15379"/>
        <dbReference type="ChEBI" id="CHEBI:16526"/>
        <dbReference type="ChEBI" id="CHEBI:16810"/>
        <dbReference type="ChEBI" id="CHEBI:30031"/>
        <dbReference type="ChEBI" id="CHEBI:58100"/>
        <dbReference type="ChEBI" id="CHEBI:141499"/>
        <dbReference type="EC" id="1.14.11.8"/>
    </reaction>
</comment>
<reference evidence="20 21" key="1">
    <citation type="submission" date="2015-01" db="EMBL/GenBank/DDBJ databases">
        <title>The Genome Sequence of Exophiala xenobiotica CBS118157.</title>
        <authorList>
            <consortium name="The Broad Institute Genomics Platform"/>
            <person name="Cuomo C."/>
            <person name="de Hoog S."/>
            <person name="Gorbushina A."/>
            <person name="Stielow B."/>
            <person name="Teixiera M."/>
            <person name="Abouelleil A."/>
            <person name="Chapman S.B."/>
            <person name="Priest M."/>
            <person name="Young S.K."/>
            <person name="Wortman J."/>
            <person name="Nusbaum C."/>
            <person name="Birren B."/>
        </authorList>
    </citation>
    <scope>NUCLEOTIDE SEQUENCE [LARGE SCALE GENOMIC DNA]</scope>
    <source>
        <strain evidence="20 21">CBS 118157</strain>
    </source>
</reference>
<evidence type="ECO:0000256" key="2">
    <source>
        <dbReference type="ARBA" id="ARBA00001961"/>
    </source>
</evidence>
<dbReference type="InterPro" id="IPR042098">
    <property type="entry name" value="TauD-like_sf"/>
</dbReference>
<dbReference type="RefSeq" id="XP_013313814.1">
    <property type="nucleotide sequence ID" value="XM_013458360.1"/>
</dbReference>
<evidence type="ECO:0000259" key="19">
    <source>
        <dbReference type="Pfam" id="PF06155"/>
    </source>
</evidence>
<feature type="domain" description="Gamma-butyrobetaine hydroxylase-like N-terminal" evidence="19">
    <location>
        <begin position="94"/>
        <end position="173"/>
    </location>
</feature>
<evidence type="ECO:0000256" key="4">
    <source>
        <dbReference type="ARBA" id="ARBA00008654"/>
    </source>
</evidence>
<evidence type="ECO:0000256" key="3">
    <source>
        <dbReference type="ARBA" id="ARBA00005022"/>
    </source>
</evidence>
<dbReference type="GO" id="GO:0050353">
    <property type="term" value="F:trimethyllysine dioxygenase activity"/>
    <property type="evidence" value="ECO:0007669"/>
    <property type="project" value="UniProtKB-EC"/>
</dbReference>
<dbReference type="Gene3D" id="3.30.2020.30">
    <property type="match status" value="1"/>
</dbReference>
<dbReference type="FunFam" id="3.30.2020.30:FF:000002">
    <property type="entry name" value="Putative gamma-butyrobetaine dioxygenase"/>
    <property type="match status" value="1"/>
</dbReference>
<evidence type="ECO:0000256" key="9">
    <source>
        <dbReference type="ARBA" id="ARBA00023002"/>
    </source>
</evidence>
<comment type="similarity">
    <text evidence="4">Belongs to the gamma-BBH/TMLD family.</text>
</comment>
<evidence type="ECO:0000256" key="11">
    <source>
        <dbReference type="ARBA" id="ARBA00030363"/>
    </source>
</evidence>
<dbReference type="PANTHER" id="PTHR10696:SF51">
    <property type="entry name" value="TRIMETHYLLYSINE DIOXYGENASE, MITOCHONDRIAL"/>
    <property type="match status" value="1"/>
</dbReference>
<dbReference type="GO" id="GO:0005506">
    <property type="term" value="F:iron ion binding"/>
    <property type="evidence" value="ECO:0007669"/>
    <property type="project" value="InterPro"/>
</dbReference>
<dbReference type="PANTHER" id="PTHR10696">
    <property type="entry name" value="GAMMA-BUTYROBETAINE HYDROXYLASE-RELATED"/>
    <property type="match status" value="1"/>
</dbReference>
<evidence type="ECO:0000256" key="7">
    <source>
        <dbReference type="ARBA" id="ARBA00022873"/>
    </source>
</evidence>
<evidence type="ECO:0000256" key="15">
    <source>
        <dbReference type="ARBA" id="ARBA00049334"/>
    </source>
</evidence>
<evidence type="ECO:0000256" key="16">
    <source>
        <dbReference type="ARBA" id="ARBA00071191"/>
    </source>
</evidence>
<dbReference type="InterPro" id="IPR012776">
    <property type="entry name" value="Trimethyllysine_dOase"/>
</dbReference>
<accession>A0A0D2EEX9</accession>
<evidence type="ECO:0000256" key="14">
    <source>
        <dbReference type="ARBA" id="ARBA00046008"/>
    </source>
</evidence>
<keyword evidence="8 20" id="KW-0223">Dioxygenase</keyword>
<dbReference type="GeneID" id="25330727"/>
<dbReference type="InterPro" id="IPR050411">
    <property type="entry name" value="AlphaKG_dependent_hydroxylases"/>
</dbReference>
<feature type="compositionally biased region" description="Low complexity" evidence="17">
    <location>
        <begin position="60"/>
        <end position="84"/>
    </location>
</feature>
<dbReference type="CDD" id="cd00250">
    <property type="entry name" value="CAS_like"/>
    <property type="match status" value="1"/>
</dbReference>
<evidence type="ECO:0000259" key="18">
    <source>
        <dbReference type="Pfam" id="PF02668"/>
    </source>
</evidence>
<keyword evidence="21" id="KW-1185">Reference proteome</keyword>
<dbReference type="SUPFAM" id="SSF51197">
    <property type="entry name" value="Clavaminate synthase-like"/>
    <property type="match status" value="1"/>
</dbReference>
<evidence type="ECO:0000256" key="6">
    <source>
        <dbReference type="ARBA" id="ARBA00022723"/>
    </source>
</evidence>
<keyword evidence="6" id="KW-0479">Metal-binding</keyword>
<dbReference type="EMBL" id="KN847321">
    <property type="protein sequence ID" value="KIW53230.1"/>
    <property type="molecule type" value="Genomic_DNA"/>
</dbReference>
<protein>
    <recommendedName>
        <fullName evidence="16">Trimethyllysine dioxygenase</fullName>
        <ecNumber evidence="5">1.14.11.8</ecNumber>
    </recommendedName>
    <alternativeName>
        <fullName evidence="12">Epsilon-trimethyllysine 2-oxoglutarate dioxygenase</fullName>
    </alternativeName>
    <alternativeName>
        <fullName evidence="11">TML hydroxylase</fullName>
    </alternativeName>
    <alternativeName>
        <fullName evidence="13">TML-alpha-ketoglutarate dioxygenase</fullName>
    </alternativeName>
</protein>
<dbReference type="Proteomes" id="UP000054342">
    <property type="component" value="Unassembled WGS sequence"/>
</dbReference>
<dbReference type="NCBIfam" id="TIGR02410">
    <property type="entry name" value="carnitine_TMLD"/>
    <property type="match status" value="1"/>
</dbReference>
<feature type="region of interest" description="Disordered" evidence="17">
    <location>
        <begin position="181"/>
        <end position="211"/>
    </location>
</feature>
<evidence type="ECO:0000256" key="5">
    <source>
        <dbReference type="ARBA" id="ARBA00012267"/>
    </source>
</evidence>
<dbReference type="GO" id="GO:0005739">
    <property type="term" value="C:mitochondrion"/>
    <property type="evidence" value="ECO:0007669"/>
    <property type="project" value="TreeGrafter"/>
</dbReference>
<dbReference type="EC" id="1.14.11.8" evidence="5"/>
<dbReference type="GO" id="GO:0045329">
    <property type="term" value="P:carnitine biosynthetic process"/>
    <property type="evidence" value="ECO:0007669"/>
    <property type="project" value="UniProtKB-UniPathway"/>
</dbReference>
<keyword evidence="7" id="KW-0124">Carnitine biosynthesis</keyword>
<feature type="domain" description="TauD/TfdA-like" evidence="18">
    <location>
        <begin position="234"/>
        <end position="481"/>
    </location>
</feature>
<comment type="function">
    <text evidence="14">Converts trimethyllysine (TML) into hydroxytrimethyllysine (HTML).</text>
</comment>
<dbReference type="HOGENOM" id="CLU_021859_2_2_1"/>
<dbReference type="OrthoDB" id="408743at2759"/>